<dbReference type="PANTHER" id="PTHR31658">
    <property type="entry name" value="CONSERVED OLIGOMERIC GOLGI COMPLEX SUBUNIT 1"/>
    <property type="match status" value="1"/>
</dbReference>
<organism evidence="9 10">
    <name type="scientific">Apiospora saccharicola</name>
    <dbReference type="NCBI Taxonomy" id="335842"/>
    <lineage>
        <taxon>Eukaryota</taxon>
        <taxon>Fungi</taxon>
        <taxon>Dikarya</taxon>
        <taxon>Ascomycota</taxon>
        <taxon>Pezizomycotina</taxon>
        <taxon>Sordariomycetes</taxon>
        <taxon>Xylariomycetidae</taxon>
        <taxon>Amphisphaeriales</taxon>
        <taxon>Apiosporaceae</taxon>
        <taxon>Apiospora</taxon>
    </lineage>
</organism>
<evidence type="ECO:0000313" key="10">
    <source>
        <dbReference type="Proteomes" id="UP001446871"/>
    </source>
</evidence>
<sequence length="821" mass="91046">MATPDTSTLTSSTQVFTTYTLPQIRQIHKSLHAQIDDKAARLRTQVGSSYRELLGTADTIVQMRQDMARTQTILGEMGGRCGRTVVGGKITGLARFQGLDDAEADMGRVARVKLLEACGLAVAKLLRGGTGGGEKTKRGERLVLAAKVLVLSRLLISSFGGMGELKLNEELRAAVEAAKKNLGSLRRRLLRGVEKVLGRVTSGDNGPLEQQADLLQALCAYSLASSSGSRDALRHFLNVRGEAMAFEFDVEEYEKTRGTENVLQGLDLYTRTLLDVQSIVPAKLSDALATLKKKPLLADESLRTLEGLKLDIYERWCGDEVQYFTPFIRHDDLDGKQAKEMLTAWAKKGGEALLEGMKKILEHMNEFKAIVDLRTNVLQHWIKDGGKARGFDPSIMLDGLRDTINNRLLGVLDVKVSKLRLVGSEVGATLDGWRAGTSDQYHSLWSDEMLDLDLSVGSTAQVTHELLSRLHGKNYTVAKAVTGYETWYRLIDDVNEVVGQLQRQRWDNDVDEIEDEETIEVRQQLLSKDDPEKIKERLHTALEQSFRHLDEELGALWRKHRESADSGHIAMYLLRVLRAIRSRLPKLDSTKSFGLESVPSLQENLAVEVGLAPLEEFSSGALARTRVTGRSLWEGEPALPTLPSPGVFKLLRDLVKSMGDAGLDLWSPVAVSLLKKTFGKQLSDAWRAALESDVASAKAEKAEKDIEKKADGDKEGEDAEQSDGDKAAEEDKEEGSDEPSGAATKETPEADQRRDLLILWLYDIYLLKIYLGTSETPNEELKKLSDEVFKKTGLESGARDRLSKATQEYWKRTSLLFGLLV</sequence>
<keyword evidence="4" id="KW-0813">Transport</keyword>
<evidence type="ECO:0000256" key="7">
    <source>
        <dbReference type="ARBA" id="ARBA00023136"/>
    </source>
</evidence>
<evidence type="ECO:0000256" key="1">
    <source>
        <dbReference type="ARBA" id="ARBA00004395"/>
    </source>
</evidence>
<evidence type="ECO:0000256" key="4">
    <source>
        <dbReference type="ARBA" id="ARBA00022448"/>
    </source>
</evidence>
<evidence type="ECO:0000256" key="6">
    <source>
        <dbReference type="ARBA" id="ARBA00023034"/>
    </source>
</evidence>
<dbReference type="InterPro" id="IPR033370">
    <property type="entry name" value="COG1"/>
</dbReference>
<dbReference type="Pfam" id="PF08700">
    <property type="entry name" value="VPS51_Exo84_N"/>
    <property type="match status" value="1"/>
</dbReference>
<gene>
    <name evidence="9" type="ORF">PG996_002466</name>
</gene>
<comment type="similarity">
    <text evidence="2">Belongs to the COG1 family.</text>
</comment>
<proteinExistence type="inferred from homology"/>
<keyword evidence="5" id="KW-0653">Protein transport</keyword>
<evidence type="ECO:0000256" key="3">
    <source>
        <dbReference type="ARBA" id="ARBA00020978"/>
    </source>
</evidence>
<comment type="subcellular location">
    <subcellularLocation>
        <location evidence="1">Golgi apparatus membrane</location>
        <topology evidence="1">Peripheral membrane protein</topology>
    </subcellularLocation>
</comment>
<comment type="caution">
    <text evidence="9">The sequence shown here is derived from an EMBL/GenBank/DDBJ whole genome shotgun (WGS) entry which is preliminary data.</text>
</comment>
<keyword evidence="10" id="KW-1185">Reference proteome</keyword>
<dbReference type="Proteomes" id="UP001446871">
    <property type="component" value="Unassembled WGS sequence"/>
</dbReference>
<feature type="region of interest" description="Disordered" evidence="8">
    <location>
        <begin position="700"/>
        <end position="749"/>
    </location>
</feature>
<keyword evidence="7" id="KW-0472">Membrane</keyword>
<evidence type="ECO:0000313" key="9">
    <source>
        <dbReference type="EMBL" id="KAK8083685.1"/>
    </source>
</evidence>
<dbReference type="EMBL" id="JAQQWM010000001">
    <property type="protein sequence ID" value="KAK8083685.1"/>
    <property type="molecule type" value="Genomic_DNA"/>
</dbReference>
<dbReference type="PANTHER" id="PTHR31658:SF0">
    <property type="entry name" value="CONSERVED OLIGOMERIC GOLGI COMPLEX SUBUNIT 1"/>
    <property type="match status" value="1"/>
</dbReference>
<evidence type="ECO:0000256" key="8">
    <source>
        <dbReference type="SAM" id="MobiDB-lite"/>
    </source>
</evidence>
<evidence type="ECO:0000256" key="5">
    <source>
        <dbReference type="ARBA" id="ARBA00022927"/>
    </source>
</evidence>
<keyword evidence="6" id="KW-0333">Golgi apparatus</keyword>
<evidence type="ECO:0000256" key="2">
    <source>
        <dbReference type="ARBA" id="ARBA00006653"/>
    </source>
</evidence>
<protein>
    <recommendedName>
        <fullName evidence="3">Conserved oligomeric Golgi complex subunit 1</fullName>
    </recommendedName>
</protein>
<feature type="compositionally biased region" description="Basic and acidic residues" evidence="8">
    <location>
        <begin position="700"/>
        <end position="713"/>
    </location>
</feature>
<reference evidence="9 10" key="1">
    <citation type="submission" date="2023-01" db="EMBL/GenBank/DDBJ databases">
        <title>Analysis of 21 Apiospora genomes using comparative genomics revels a genus with tremendous synthesis potential of carbohydrate active enzymes and secondary metabolites.</title>
        <authorList>
            <person name="Sorensen T."/>
        </authorList>
    </citation>
    <scope>NUCLEOTIDE SEQUENCE [LARGE SCALE GENOMIC DNA]</scope>
    <source>
        <strain evidence="9 10">CBS 83171</strain>
    </source>
</reference>
<accession>A0ABR1WJJ8</accession>
<name>A0ABR1WJJ8_9PEZI</name>